<gene>
    <name evidence="14" type="primary">fliF</name>
    <name evidence="14" type="ORF">NQF64_06735</name>
</gene>
<dbReference type="Pfam" id="PF08345">
    <property type="entry name" value="YscJ_FliF_C"/>
    <property type="match status" value="1"/>
</dbReference>
<evidence type="ECO:0000313" key="14">
    <source>
        <dbReference type="EMBL" id="MCX5614934.1"/>
    </source>
</evidence>
<comment type="subcellular location">
    <subcellularLocation>
        <location evidence="1 9">Bacterial flagellum basal body</location>
    </subcellularLocation>
    <subcellularLocation>
        <location evidence="2">Cell membrane</location>
        <topology evidence="2">Multi-pass membrane protein</topology>
    </subcellularLocation>
</comment>
<keyword evidence="5 11" id="KW-0812">Transmembrane</keyword>
<dbReference type="PIRSF" id="PIRSF004862">
    <property type="entry name" value="FliF"/>
    <property type="match status" value="1"/>
</dbReference>
<dbReference type="InterPro" id="IPR013556">
    <property type="entry name" value="Flag_M-ring_C"/>
</dbReference>
<feature type="compositionally biased region" description="Basic and acidic residues" evidence="10">
    <location>
        <begin position="499"/>
        <end position="515"/>
    </location>
</feature>
<organism evidence="14 15">
    <name type="scientific">Bombella saccharophila</name>
    <dbReference type="NCBI Taxonomy" id="2967338"/>
    <lineage>
        <taxon>Bacteria</taxon>
        <taxon>Pseudomonadati</taxon>
        <taxon>Pseudomonadota</taxon>
        <taxon>Alphaproteobacteria</taxon>
        <taxon>Acetobacterales</taxon>
        <taxon>Acetobacteraceae</taxon>
        <taxon>Bombella</taxon>
    </lineage>
</organism>
<feature type="compositionally biased region" description="Polar residues" evidence="10">
    <location>
        <begin position="489"/>
        <end position="498"/>
    </location>
</feature>
<keyword evidence="14" id="KW-0969">Cilium</keyword>
<evidence type="ECO:0000256" key="7">
    <source>
        <dbReference type="ARBA" id="ARBA00023136"/>
    </source>
</evidence>
<evidence type="ECO:0000256" key="5">
    <source>
        <dbReference type="ARBA" id="ARBA00022692"/>
    </source>
</evidence>
<keyword evidence="15" id="KW-1185">Reference proteome</keyword>
<evidence type="ECO:0000256" key="4">
    <source>
        <dbReference type="ARBA" id="ARBA00022475"/>
    </source>
</evidence>
<feature type="domain" description="Flagellar M-ring C-terminal" evidence="13">
    <location>
        <begin position="254"/>
        <end position="414"/>
    </location>
</feature>
<comment type="caution">
    <text evidence="14">The sequence shown here is derived from an EMBL/GenBank/DDBJ whole genome shotgun (WGS) entry which is preliminary data.</text>
</comment>
<feature type="region of interest" description="Disordered" evidence="10">
    <location>
        <begin position="467"/>
        <end position="515"/>
    </location>
</feature>
<feature type="transmembrane region" description="Helical" evidence="11">
    <location>
        <begin position="434"/>
        <end position="456"/>
    </location>
</feature>
<evidence type="ECO:0000256" key="9">
    <source>
        <dbReference type="PIRNR" id="PIRNR004862"/>
    </source>
</evidence>
<feature type="compositionally biased region" description="Low complexity" evidence="10">
    <location>
        <begin position="312"/>
        <end position="324"/>
    </location>
</feature>
<keyword evidence="6 11" id="KW-1133">Transmembrane helix</keyword>
<sequence>MQLNKLRLPQIIEGLKSLGRVRLIALGIVGTLLLLSLGVIAFHNRTAPMSLLYGDLELNEAAEMVDDLAKAHIPTNTGPDGRTLYVPTDKVAEARLLLAKAGLPGGGIVGYELFDKSGTLTSTQFEQGIDETRALEGELERSIRLIHGVRNVRVHLVLPHRDLFSTETNPSQASVILDVGRTGAVSEDAISAIQNLVSAAVPGLKAHGISIVDTRGDVLARPGDPDSLAGQESSLEKQRHAEEQRLAQAVEDILTPTLGMGHVRARAAVTMNTDLIHETDESYDPNEQVLRSQSTSTDKSANTEANQNTSVGNNLPNANAGQNNRTGSSEERTDETNNYEIGKRTRVINQTRPRVSRISLAVLVDGTVTADKNGKSSWKPLDEAEVKRLTQLVQTTIGYDKTRGDEVNVVSMPFRVDGGMDLPHEATPFFTREMMIYLAEWIVPILLLLGAAAMLLGPILRKARKGTETEGQTGSAGVGAAEVSADNAEASSTTQDAASRSDRISVDGVEGEMRRESLARVLRRVEDNPDDAVAVIRNWLAEPEPAKPAAES</sequence>
<name>A0ABT3W770_9PROT</name>
<dbReference type="PRINTS" id="PR01009">
    <property type="entry name" value="FLGMRINGFLIF"/>
</dbReference>
<keyword evidence="8 9" id="KW-0975">Bacterial flagellum</keyword>
<dbReference type="PANTHER" id="PTHR30046">
    <property type="entry name" value="FLAGELLAR M-RING PROTEIN"/>
    <property type="match status" value="1"/>
</dbReference>
<dbReference type="InterPro" id="IPR006182">
    <property type="entry name" value="FliF_N_dom"/>
</dbReference>
<evidence type="ECO:0000256" key="3">
    <source>
        <dbReference type="ARBA" id="ARBA00007971"/>
    </source>
</evidence>
<feature type="transmembrane region" description="Helical" evidence="11">
    <location>
        <begin position="21"/>
        <end position="42"/>
    </location>
</feature>
<evidence type="ECO:0000256" key="8">
    <source>
        <dbReference type="ARBA" id="ARBA00023143"/>
    </source>
</evidence>
<keyword evidence="14" id="KW-0966">Cell projection</keyword>
<evidence type="ECO:0000256" key="11">
    <source>
        <dbReference type="SAM" id="Phobius"/>
    </source>
</evidence>
<evidence type="ECO:0000313" key="15">
    <source>
        <dbReference type="Proteomes" id="UP001165648"/>
    </source>
</evidence>
<keyword evidence="7 11" id="KW-0472">Membrane</keyword>
<dbReference type="Gene3D" id="3.30.300.30">
    <property type="match status" value="1"/>
</dbReference>
<dbReference type="Proteomes" id="UP001165648">
    <property type="component" value="Unassembled WGS sequence"/>
</dbReference>
<dbReference type="InterPro" id="IPR000067">
    <property type="entry name" value="FlgMring_FliF"/>
</dbReference>
<feature type="region of interest" description="Disordered" evidence="10">
    <location>
        <begin position="216"/>
        <end position="243"/>
    </location>
</feature>
<evidence type="ECO:0000259" key="12">
    <source>
        <dbReference type="Pfam" id="PF01514"/>
    </source>
</evidence>
<dbReference type="InterPro" id="IPR043427">
    <property type="entry name" value="YscJ/FliF"/>
</dbReference>
<comment type="similarity">
    <text evidence="3 9">Belongs to the FliF family.</text>
</comment>
<feature type="compositionally biased region" description="Polar residues" evidence="10">
    <location>
        <begin position="289"/>
        <end position="311"/>
    </location>
</feature>
<feature type="region of interest" description="Disordered" evidence="10">
    <location>
        <begin position="277"/>
        <end position="345"/>
    </location>
</feature>
<feature type="domain" description="Flagellar M-ring N-terminal" evidence="12">
    <location>
        <begin position="48"/>
        <end position="220"/>
    </location>
</feature>
<evidence type="ECO:0000259" key="13">
    <source>
        <dbReference type="Pfam" id="PF08345"/>
    </source>
</evidence>
<keyword evidence="14" id="KW-0282">Flagellum</keyword>
<evidence type="ECO:0000256" key="2">
    <source>
        <dbReference type="ARBA" id="ARBA00004651"/>
    </source>
</evidence>
<dbReference type="EMBL" id="JANIDW010000003">
    <property type="protein sequence ID" value="MCX5614934.1"/>
    <property type="molecule type" value="Genomic_DNA"/>
</dbReference>
<dbReference type="InterPro" id="IPR045851">
    <property type="entry name" value="AMP-bd_C_sf"/>
</dbReference>
<dbReference type="NCBIfam" id="TIGR00206">
    <property type="entry name" value="fliF"/>
    <property type="match status" value="1"/>
</dbReference>
<evidence type="ECO:0000256" key="10">
    <source>
        <dbReference type="SAM" id="MobiDB-lite"/>
    </source>
</evidence>
<feature type="compositionally biased region" description="Basic and acidic residues" evidence="10">
    <location>
        <begin position="234"/>
        <end position="243"/>
    </location>
</feature>
<dbReference type="Pfam" id="PF01514">
    <property type="entry name" value="YscJ_FliF"/>
    <property type="match status" value="1"/>
</dbReference>
<evidence type="ECO:0000256" key="1">
    <source>
        <dbReference type="ARBA" id="ARBA00004117"/>
    </source>
</evidence>
<dbReference type="RefSeq" id="WP_257875150.1">
    <property type="nucleotide sequence ID" value="NZ_JANIDW010000003.1"/>
</dbReference>
<accession>A0ABT3W770</accession>
<reference evidence="14 15" key="1">
    <citation type="submission" date="2022-07" db="EMBL/GenBank/DDBJ databases">
        <title>Bombella genomes.</title>
        <authorList>
            <person name="Harer L."/>
            <person name="Styblova S."/>
            <person name="Ehrmann M."/>
        </authorList>
    </citation>
    <scope>NUCLEOTIDE SEQUENCE [LARGE SCALE GENOMIC DNA]</scope>
    <source>
        <strain evidence="14 15">TMW 2.2558</strain>
    </source>
</reference>
<comment type="function">
    <text evidence="9">The M ring may be actively involved in energy transduction.</text>
</comment>
<dbReference type="PANTHER" id="PTHR30046:SF0">
    <property type="entry name" value="FLAGELLAR M-RING PROTEIN"/>
    <property type="match status" value="1"/>
</dbReference>
<protein>
    <recommendedName>
        <fullName evidence="9">Flagellar M-ring protein</fullName>
    </recommendedName>
</protein>
<proteinExistence type="inferred from homology"/>
<keyword evidence="4" id="KW-1003">Cell membrane</keyword>
<evidence type="ECO:0000256" key="6">
    <source>
        <dbReference type="ARBA" id="ARBA00022989"/>
    </source>
</evidence>